<name>X0ZRE7_9ZZZZ</name>
<dbReference type="EMBL" id="BART01001639">
    <property type="protein sequence ID" value="GAG71909.1"/>
    <property type="molecule type" value="Genomic_DNA"/>
</dbReference>
<organism evidence="1">
    <name type="scientific">marine sediment metagenome</name>
    <dbReference type="NCBI Taxonomy" id="412755"/>
    <lineage>
        <taxon>unclassified sequences</taxon>
        <taxon>metagenomes</taxon>
        <taxon>ecological metagenomes</taxon>
    </lineage>
</organism>
<dbReference type="AlphaFoldDB" id="X0ZRE7"/>
<gene>
    <name evidence="1" type="ORF">S01H4_05592</name>
</gene>
<sequence>MVISNPRSGDPFINLLIVSGVDDETIQLMGRDIQKYVRSLSREQIREYQVIFRTAKAEYCL</sequence>
<reference evidence="1" key="1">
    <citation type="journal article" date="2014" name="Front. Microbiol.">
        <title>High frequency of phylogenetically diverse reductive dehalogenase-homologous genes in deep subseafloor sedimentary metagenomes.</title>
        <authorList>
            <person name="Kawai M."/>
            <person name="Futagami T."/>
            <person name="Toyoda A."/>
            <person name="Takaki Y."/>
            <person name="Nishi S."/>
            <person name="Hori S."/>
            <person name="Arai W."/>
            <person name="Tsubouchi T."/>
            <person name="Morono Y."/>
            <person name="Uchiyama I."/>
            <person name="Ito T."/>
            <person name="Fujiyama A."/>
            <person name="Inagaki F."/>
            <person name="Takami H."/>
        </authorList>
    </citation>
    <scope>NUCLEOTIDE SEQUENCE</scope>
    <source>
        <strain evidence="1">Expedition CK06-06</strain>
    </source>
</reference>
<evidence type="ECO:0000313" key="1">
    <source>
        <dbReference type="EMBL" id="GAG71909.1"/>
    </source>
</evidence>
<accession>X0ZRE7</accession>
<proteinExistence type="predicted"/>
<protein>
    <submittedName>
        <fullName evidence="1">Uncharacterized protein</fullName>
    </submittedName>
</protein>
<comment type="caution">
    <text evidence="1">The sequence shown here is derived from an EMBL/GenBank/DDBJ whole genome shotgun (WGS) entry which is preliminary data.</text>
</comment>